<protein>
    <submittedName>
        <fullName evidence="6">Zinc finger MYM-type protein 2</fullName>
    </submittedName>
</protein>
<dbReference type="SUPFAM" id="SSF56349">
    <property type="entry name" value="DNA breaking-rejoining enzymes"/>
    <property type="match status" value="1"/>
</dbReference>
<keyword evidence="7" id="KW-1185">Reference proteome</keyword>
<dbReference type="Proteomes" id="UP000242188">
    <property type="component" value="Unassembled WGS sequence"/>
</dbReference>
<proteinExistence type="predicted"/>
<dbReference type="InterPro" id="IPR052787">
    <property type="entry name" value="MAVS"/>
</dbReference>
<dbReference type="GO" id="GO:0006310">
    <property type="term" value="P:DNA recombination"/>
    <property type="evidence" value="ECO:0007669"/>
    <property type="project" value="UniProtKB-KW"/>
</dbReference>
<dbReference type="GO" id="GO:0003677">
    <property type="term" value="F:DNA binding"/>
    <property type="evidence" value="ECO:0007669"/>
    <property type="project" value="InterPro"/>
</dbReference>
<dbReference type="AlphaFoldDB" id="A0A210PDW2"/>
<evidence type="ECO:0000256" key="2">
    <source>
        <dbReference type="ARBA" id="ARBA00022553"/>
    </source>
</evidence>
<dbReference type="InterPro" id="IPR013762">
    <property type="entry name" value="Integrase-like_cat_sf"/>
</dbReference>
<dbReference type="PANTHER" id="PTHR21446">
    <property type="entry name" value="DUF3504 DOMAIN-CONTAINING PROTEIN"/>
    <property type="match status" value="1"/>
</dbReference>
<keyword evidence="2" id="KW-0597">Phosphoprotein</keyword>
<dbReference type="PANTHER" id="PTHR21446:SF12">
    <property type="entry name" value="POTASSIUM CHANNEL TETRAMERIZATION DOMAIN CONTAINING 1"/>
    <property type="match status" value="1"/>
</dbReference>
<comment type="caution">
    <text evidence="6">The sequence shown here is derived from an EMBL/GenBank/DDBJ whole genome shotgun (WGS) entry which is preliminary data.</text>
</comment>
<dbReference type="EMBL" id="NEDP02076751">
    <property type="protein sequence ID" value="OWF34689.1"/>
    <property type="molecule type" value="Genomic_DNA"/>
</dbReference>
<dbReference type="InterPro" id="IPR011010">
    <property type="entry name" value="DNA_brk_join_enz"/>
</dbReference>
<evidence type="ECO:0000256" key="3">
    <source>
        <dbReference type="ARBA" id="ARBA00022843"/>
    </source>
</evidence>
<dbReference type="GO" id="GO:0015074">
    <property type="term" value="P:DNA integration"/>
    <property type="evidence" value="ECO:0007669"/>
    <property type="project" value="InterPro"/>
</dbReference>
<dbReference type="OrthoDB" id="6145258at2759"/>
<evidence type="ECO:0000256" key="1">
    <source>
        <dbReference type="ARBA" id="ARBA00022499"/>
    </source>
</evidence>
<feature type="domain" description="ZMYM2-like/QRICH1 C-terminal" evidence="5">
    <location>
        <begin position="19"/>
        <end position="173"/>
    </location>
</feature>
<keyword evidence="3" id="KW-0832">Ubl conjugation</keyword>
<dbReference type="Gene3D" id="1.10.443.10">
    <property type="entry name" value="Intergrase catalytic core"/>
    <property type="match status" value="1"/>
</dbReference>
<evidence type="ECO:0000259" key="5">
    <source>
        <dbReference type="Pfam" id="PF12012"/>
    </source>
</evidence>
<sequence>MKNLAKQGFVINKKQAEIITEEQEQLMWEKGVMGTDTPEKLLNTLVYQLGLNFALRAGQEHRNLRCGPYSQITVKQDSDGKTYLEYREDVSKTNAGGLLHRKVTPKVTRAYENTVLPDQCPVKIYQKFMSLRPKTGKCSALYLRPKKTPSPDCWYCDSPLGVHILQQTVGKLCEEAGFKGYFTNHSLRATAAKRLYKAGFDEQ</sequence>
<dbReference type="InterPro" id="IPR021893">
    <property type="entry name" value="ZMYM2-like_C"/>
</dbReference>
<evidence type="ECO:0000256" key="4">
    <source>
        <dbReference type="ARBA" id="ARBA00023172"/>
    </source>
</evidence>
<keyword evidence="4" id="KW-0233">DNA recombination</keyword>
<evidence type="ECO:0000313" key="6">
    <source>
        <dbReference type="EMBL" id="OWF34689.1"/>
    </source>
</evidence>
<name>A0A210PDW2_MIZYE</name>
<organism evidence="6 7">
    <name type="scientific">Mizuhopecten yessoensis</name>
    <name type="common">Japanese scallop</name>
    <name type="synonym">Patinopecten yessoensis</name>
    <dbReference type="NCBI Taxonomy" id="6573"/>
    <lineage>
        <taxon>Eukaryota</taxon>
        <taxon>Metazoa</taxon>
        <taxon>Spiralia</taxon>
        <taxon>Lophotrochozoa</taxon>
        <taxon>Mollusca</taxon>
        <taxon>Bivalvia</taxon>
        <taxon>Autobranchia</taxon>
        <taxon>Pteriomorphia</taxon>
        <taxon>Pectinida</taxon>
        <taxon>Pectinoidea</taxon>
        <taxon>Pectinidae</taxon>
        <taxon>Mizuhopecten</taxon>
    </lineage>
</organism>
<keyword evidence="1" id="KW-1017">Isopeptide bond</keyword>
<evidence type="ECO:0000313" key="7">
    <source>
        <dbReference type="Proteomes" id="UP000242188"/>
    </source>
</evidence>
<dbReference type="Pfam" id="PF12012">
    <property type="entry name" value="DUF3504"/>
    <property type="match status" value="1"/>
</dbReference>
<gene>
    <name evidence="6" type="ORF">KP79_PYT26114</name>
</gene>
<reference evidence="6 7" key="1">
    <citation type="journal article" date="2017" name="Nat. Ecol. Evol.">
        <title>Scallop genome provides insights into evolution of bilaterian karyotype and development.</title>
        <authorList>
            <person name="Wang S."/>
            <person name="Zhang J."/>
            <person name="Jiao W."/>
            <person name="Li J."/>
            <person name="Xun X."/>
            <person name="Sun Y."/>
            <person name="Guo X."/>
            <person name="Huan P."/>
            <person name="Dong B."/>
            <person name="Zhang L."/>
            <person name="Hu X."/>
            <person name="Sun X."/>
            <person name="Wang J."/>
            <person name="Zhao C."/>
            <person name="Wang Y."/>
            <person name="Wang D."/>
            <person name="Huang X."/>
            <person name="Wang R."/>
            <person name="Lv J."/>
            <person name="Li Y."/>
            <person name="Zhang Z."/>
            <person name="Liu B."/>
            <person name="Lu W."/>
            <person name="Hui Y."/>
            <person name="Liang J."/>
            <person name="Zhou Z."/>
            <person name="Hou R."/>
            <person name="Li X."/>
            <person name="Liu Y."/>
            <person name="Li H."/>
            <person name="Ning X."/>
            <person name="Lin Y."/>
            <person name="Zhao L."/>
            <person name="Xing Q."/>
            <person name="Dou J."/>
            <person name="Li Y."/>
            <person name="Mao J."/>
            <person name="Guo H."/>
            <person name="Dou H."/>
            <person name="Li T."/>
            <person name="Mu C."/>
            <person name="Jiang W."/>
            <person name="Fu Q."/>
            <person name="Fu X."/>
            <person name="Miao Y."/>
            <person name="Liu J."/>
            <person name="Yu Q."/>
            <person name="Li R."/>
            <person name="Liao H."/>
            <person name="Li X."/>
            <person name="Kong Y."/>
            <person name="Jiang Z."/>
            <person name="Chourrout D."/>
            <person name="Li R."/>
            <person name="Bao Z."/>
        </authorList>
    </citation>
    <scope>NUCLEOTIDE SEQUENCE [LARGE SCALE GENOMIC DNA]</scope>
    <source>
        <strain evidence="6 7">PY_sf001</strain>
    </source>
</reference>
<accession>A0A210PDW2</accession>